<feature type="domain" description="UEV" evidence="10">
    <location>
        <begin position="1"/>
        <end position="35"/>
    </location>
</feature>
<dbReference type="PROSITE" id="PS51322">
    <property type="entry name" value="UEV"/>
    <property type="match status" value="1"/>
</dbReference>
<evidence type="ECO:0000313" key="11">
    <source>
        <dbReference type="EMBL" id="CDF36207.1"/>
    </source>
</evidence>
<dbReference type="Gene3D" id="3.10.110.10">
    <property type="entry name" value="Ubiquitin Conjugating Enzyme"/>
    <property type="match status" value="1"/>
</dbReference>
<keyword evidence="3 7" id="KW-0813">Transport</keyword>
<dbReference type="Pfam" id="PF09454">
    <property type="entry name" value="Vps23_core"/>
    <property type="match status" value="1"/>
</dbReference>
<dbReference type="Gramene" id="CDF36207">
    <property type="protein sequence ID" value="CDF36207"/>
    <property type="gene ID" value="CHC_T00004599001"/>
</dbReference>
<dbReference type="CDD" id="cd11685">
    <property type="entry name" value="UEV_TSG101-like"/>
    <property type="match status" value="1"/>
</dbReference>
<organism evidence="11 12">
    <name type="scientific">Chondrus crispus</name>
    <name type="common">Carrageen Irish moss</name>
    <name type="synonym">Polymorpha crispa</name>
    <dbReference type="NCBI Taxonomy" id="2769"/>
    <lineage>
        <taxon>Eukaryota</taxon>
        <taxon>Rhodophyta</taxon>
        <taxon>Florideophyceae</taxon>
        <taxon>Rhodymeniophycidae</taxon>
        <taxon>Gigartinales</taxon>
        <taxon>Gigartinaceae</taxon>
        <taxon>Chondrus</taxon>
    </lineage>
</organism>
<evidence type="ECO:0000259" key="9">
    <source>
        <dbReference type="PROSITE" id="PS51312"/>
    </source>
</evidence>
<gene>
    <name evidence="11" type="ORF">CHC_T00004599001</name>
</gene>
<evidence type="ECO:0000313" key="12">
    <source>
        <dbReference type="Proteomes" id="UP000012073"/>
    </source>
</evidence>
<dbReference type="PANTHER" id="PTHR23306">
    <property type="entry name" value="TUMOR SUSCEPTIBILITY GENE 101 PROTEIN-RELATED"/>
    <property type="match status" value="1"/>
</dbReference>
<dbReference type="GO" id="GO:0015031">
    <property type="term" value="P:protein transport"/>
    <property type="evidence" value="ECO:0007669"/>
    <property type="project" value="UniProtKB-UniRule"/>
</dbReference>
<dbReference type="OrthoDB" id="306304at2759"/>
<dbReference type="InterPro" id="IPR016135">
    <property type="entry name" value="UBQ-conjugating_enzyme/RWD"/>
</dbReference>
<protein>
    <submittedName>
        <fullName evidence="11">Uncharacterized protein</fullName>
    </submittedName>
</protein>
<dbReference type="GeneID" id="17323739"/>
<evidence type="ECO:0000256" key="2">
    <source>
        <dbReference type="ARBA" id="ARBA00009594"/>
    </source>
</evidence>
<dbReference type="GO" id="GO:0008333">
    <property type="term" value="P:endosome to lysosome transport"/>
    <property type="evidence" value="ECO:0007669"/>
    <property type="project" value="TreeGrafter"/>
</dbReference>
<comment type="subcellular location">
    <subcellularLocation>
        <location evidence="1">Endosome</location>
    </subcellularLocation>
</comment>
<feature type="region of interest" description="Disordered" evidence="8">
    <location>
        <begin position="32"/>
        <end position="62"/>
    </location>
</feature>
<keyword evidence="5 7" id="KW-0653">Protein transport</keyword>
<dbReference type="RefSeq" id="XP_005716026.1">
    <property type="nucleotide sequence ID" value="XM_005715969.1"/>
</dbReference>
<feature type="compositionally biased region" description="Pro residues" evidence="8">
    <location>
        <begin position="38"/>
        <end position="54"/>
    </location>
</feature>
<keyword evidence="4" id="KW-0967">Endosome</keyword>
<evidence type="ECO:0000256" key="8">
    <source>
        <dbReference type="SAM" id="MobiDB-lite"/>
    </source>
</evidence>
<dbReference type="InterPro" id="IPR037202">
    <property type="entry name" value="ESCRT_assembly_dom"/>
</dbReference>
<evidence type="ECO:0000256" key="6">
    <source>
        <dbReference type="ARBA" id="ARBA00023054"/>
    </source>
</evidence>
<dbReference type="SUPFAM" id="SSF140111">
    <property type="entry name" value="Endosomal sorting complex assembly domain"/>
    <property type="match status" value="1"/>
</dbReference>
<feature type="domain" description="SB" evidence="9">
    <location>
        <begin position="165"/>
        <end position="233"/>
    </location>
</feature>
<reference evidence="12" key="1">
    <citation type="journal article" date="2013" name="Proc. Natl. Acad. Sci. U.S.A.">
        <title>Genome structure and metabolic features in the red seaweed Chondrus crispus shed light on evolution of the Archaeplastida.</title>
        <authorList>
            <person name="Collen J."/>
            <person name="Porcel B."/>
            <person name="Carre W."/>
            <person name="Ball S.G."/>
            <person name="Chaparro C."/>
            <person name="Tonon T."/>
            <person name="Barbeyron T."/>
            <person name="Michel G."/>
            <person name="Noel B."/>
            <person name="Valentin K."/>
            <person name="Elias M."/>
            <person name="Artiguenave F."/>
            <person name="Arun A."/>
            <person name="Aury J.M."/>
            <person name="Barbosa-Neto J.F."/>
            <person name="Bothwell J.H."/>
            <person name="Bouget F.Y."/>
            <person name="Brillet L."/>
            <person name="Cabello-Hurtado F."/>
            <person name="Capella-Gutierrez S."/>
            <person name="Charrier B."/>
            <person name="Cladiere L."/>
            <person name="Cock J.M."/>
            <person name="Coelho S.M."/>
            <person name="Colleoni C."/>
            <person name="Czjzek M."/>
            <person name="Da Silva C."/>
            <person name="Delage L."/>
            <person name="Denoeud F."/>
            <person name="Deschamps P."/>
            <person name="Dittami S.M."/>
            <person name="Gabaldon T."/>
            <person name="Gachon C.M."/>
            <person name="Groisillier A."/>
            <person name="Herve C."/>
            <person name="Jabbari K."/>
            <person name="Katinka M."/>
            <person name="Kloareg B."/>
            <person name="Kowalczyk N."/>
            <person name="Labadie K."/>
            <person name="Leblanc C."/>
            <person name="Lopez P.J."/>
            <person name="McLachlan D.H."/>
            <person name="Meslet-Cladiere L."/>
            <person name="Moustafa A."/>
            <person name="Nehr Z."/>
            <person name="Nyvall Collen P."/>
            <person name="Panaud O."/>
            <person name="Partensky F."/>
            <person name="Poulain J."/>
            <person name="Rensing S.A."/>
            <person name="Rousvoal S."/>
            <person name="Samson G."/>
            <person name="Symeonidi A."/>
            <person name="Weissenbach J."/>
            <person name="Zambounis A."/>
            <person name="Wincker P."/>
            <person name="Boyen C."/>
        </authorList>
    </citation>
    <scope>NUCLEOTIDE SEQUENCE [LARGE SCALE GENOMIC DNA]</scope>
    <source>
        <strain evidence="12">cv. Stackhouse</strain>
    </source>
</reference>
<dbReference type="GO" id="GO:0043130">
    <property type="term" value="F:ubiquitin binding"/>
    <property type="evidence" value="ECO:0007669"/>
    <property type="project" value="TreeGrafter"/>
</dbReference>
<dbReference type="InterPro" id="IPR017916">
    <property type="entry name" value="SB_dom"/>
</dbReference>
<evidence type="ECO:0000256" key="5">
    <source>
        <dbReference type="ARBA" id="ARBA00022927"/>
    </source>
</evidence>
<dbReference type="STRING" id="2769.R7QCH3"/>
<dbReference type="InterPro" id="IPR008883">
    <property type="entry name" value="UEV_N"/>
</dbReference>
<accession>R7QCH3</accession>
<evidence type="ECO:0000256" key="3">
    <source>
        <dbReference type="ARBA" id="ARBA00022448"/>
    </source>
</evidence>
<comment type="similarity">
    <text evidence="2">Belongs to the ubiquitin-conjugating enzyme family. UEV subfamily.</text>
</comment>
<sequence length="244" mass="27497">MPYLSEWKPDTSSVLGLVRSLVQAFETKPPVYSKLPPQCLPRPQPRPDGPPPVRPTTSLTLDQPLYPLSTTDLRSSFISYLSTKMNTALTRSATEKSRDVMLIRDTSARLLQSQKVALAEAGTADEELSISLAEETSKVEDLNNWLAWHPPLHGADIDVDTRPRHALREQEMECRARDSALTDALDAADQAIAKRMLSIDEYIRVVRSIAREQFFERLKMARIRKRLGEMKGDAKRTAQRLAES</sequence>
<dbReference type="KEGG" id="ccp:CHC_T00004599001"/>
<dbReference type="Proteomes" id="UP000012073">
    <property type="component" value="Unassembled WGS sequence"/>
</dbReference>
<evidence type="ECO:0000256" key="7">
    <source>
        <dbReference type="PROSITE-ProRule" id="PRU00644"/>
    </source>
</evidence>
<evidence type="ECO:0000256" key="4">
    <source>
        <dbReference type="ARBA" id="ARBA00022753"/>
    </source>
</evidence>
<keyword evidence="12" id="KW-1185">Reference proteome</keyword>
<dbReference type="PANTHER" id="PTHR23306:SF3">
    <property type="entry name" value="TUMOR SUPPRESSOR PROTEIN 101"/>
    <property type="match status" value="1"/>
</dbReference>
<evidence type="ECO:0000259" key="10">
    <source>
        <dbReference type="PROSITE" id="PS51322"/>
    </source>
</evidence>
<proteinExistence type="inferred from homology"/>
<dbReference type="Gene3D" id="6.10.140.820">
    <property type="match status" value="1"/>
</dbReference>
<keyword evidence="6" id="KW-0175">Coiled coil</keyword>
<dbReference type="GO" id="GO:0000813">
    <property type="term" value="C:ESCRT I complex"/>
    <property type="evidence" value="ECO:0007669"/>
    <property type="project" value="TreeGrafter"/>
</dbReference>
<dbReference type="InterPro" id="IPR052070">
    <property type="entry name" value="ESCRT-I_UEV_domain"/>
</dbReference>
<dbReference type="PROSITE" id="PS51312">
    <property type="entry name" value="SB"/>
    <property type="match status" value="1"/>
</dbReference>
<name>R7QCH3_CHOCR</name>
<dbReference type="AlphaFoldDB" id="R7QCH3"/>
<dbReference type="EMBL" id="HG001766">
    <property type="protein sequence ID" value="CDF36207.1"/>
    <property type="molecule type" value="Genomic_DNA"/>
</dbReference>
<evidence type="ECO:0000256" key="1">
    <source>
        <dbReference type="ARBA" id="ARBA00004177"/>
    </source>
</evidence>